<sequence length="167" mass="19984">MVLELYKSPDNPLLLLPLSKIELEKLNKNINRTQIHKTDAILNKLNEVINKTIDSYCRDYQCDWGEINIEAYCMKAGLRVNSYFIQNGETHKIRGNVESFDLMNEIKYMMYEQNKYEGAWFASKIEINKDRTYSIEFNMVCDMIQRRRDFFNTKPSFKKLQKEPIRF</sequence>
<gene>
    <name evidence="1" type="ORF">FUSO8_09490</name>
</gene>
<dbReference type="Proteomes" id="UP000027058">
    <property type="component" value="Unassembled WGS sequence"/>
</dbReference>
<protein>
    <submittedName>
        <fullName evidence="1">Uncharacterized protein</fullName>
    </submittedName>
</protein>
<organism evidence="1 2">
    <name type="scientific">Fusobacterium necrophorum DJ-2</name>
    <dbReference type="NCBI Taxonomy" id="1441737"/>
    <lineage>
        <taxon>Bacteria</taxon>
        <taxon>Fusobacteriati</taxon>
        <taxon>Fusobacteriota</taxon>
        <taxon>Fusobacteriia</taxon>
        <taxon>Fusobacteriales</taxon>
        <taxon>Fusobacteriaceae</taxon>
        <taxon>Fusobacterium</taxon>
    </lineage>
</organism>
<dbReference type="AlphaFoldDB" id="A0AB73C1E0"/>
<name>A0AB73C1E0_9FUSO</name>
<dbReference type="RefSeq" id="WP_035903289.1">
    <property type="nucleotide sequence ID" value="NZ_JAAH01000144.1"/>
</dbReference>
<dbReference type="EMBL" id="JAAH01000144">
    <property type="protein sequence ID" value="KDE70272.1"/>
    <property type="molecule type" value="Genomic_DNA"/>
</dbReference>
<accession>A0AB73C1E0</accession>
<reference evidence="1 2" key="1">
    <citation type="submission" date="2014-01" db="EMBL/GenBank/DDBJ databases">
        <title>Comparative genomics of Fusobacterium necrophorum wild isolates.</title>
        <authorList>
            <person name="Kittichotirat W."/>
            <person name="Bumgarner R.E."/>
            <person name="Lawrence P."/>
        </authorList>
    </citation>
    <scope>NUCLEOTIDE SEQUENCE [LARGE SCALE GENOMIC DNA]</scope>
    <source>
        <strain evidence="1 2">DJ-2</strain>
    </source>
</reference>
<evidence type="ECO:0000313" key="1">
    <source>
        <dbReference type="EMBL" id="KDE70272.1"/>
    </source>
</evidence>
<proteinExistence type="predicted"/>
<evidence type="ECO:0000313" key="2">
    <source>
        <dbReference type="Proteomes" id="UP000027058"/>
    </source>
</evidence>
<comment type="caution">
    <text evidence="1">The sequence shown here is derived from an EMBL/GenBank/DDBJ whole genome shotgun (WGS) entry which is preliminary data.</text>
</comment>